<sequence>MSNLERDYITNNPAIGRSWDEFEKEIFTPEEIAESNLRVALIGEIIKARQEKGISQKKLEELSGVKQPVIARMETGKTSPQLDTVLKVLFALGKTLAIVPLDPDANKT</sequence>
<reference evidence="2" key="2">
    <citation type="submission" date="2021-04" db="EMBL/GenBank/DDBJ databases">
        <authorList>
            <person name="Gilroy R."/>
        </authorList>
    </citation>
    <scope>NUCLEOTIDE SEQUENCE</scope>
    <source>
        <strain evidence="2">ChiHcolR34-3080</strain>
    </source>
</reference>
<comment type="caution">
    <text evidence="2">The sequence shown here is derived from an EMBL/GenBank/DDBJ whole genome shotgun (WGS) entry which is preliminary data.</text>
</comment>
<dbReference type="Proteomes" id="UP000823933">
    <property type="component" value="Unassembled WGS sequence"/>
</dbReference>
<dbReference type="Pfam" id="PF01381">
    <property type="entry name" value="HTH_3"/>
    <property type="match status" value="1"/>
</dbReference>
<protein>
    <submittedName>
        <fullName evidence="2">Helix-turn-helix domain-containing protein</fullName>
    </submittedName>
</protein>
<feature type="domain" description="HTH cro/C1-type" evidence="1">
    <location>
        <begin position="45"/>
        <end position="99"/>
    </location>
</feature>
<dbReference type="Gene3D" id="1.10.260.40">
    <property type="entry name" value="lambda repressor-like DNA-binding domains"/>
    <property type="match status" value="1"/>
</dbReference>
<proteinExistence type="predicted"/>
<name>A0A9D1QBD8_9FIRM</name>
<dbReference type="PROSITE" id="PS50943">
    <property type="entry name" value="HTH_CROC1"/>
    <property type="match status" value="1"/>
</dbReference>
<dbReference type="SMART" id="SM00530">
    <property type="entry name" value="HTH_XRE"/>
    <property type="match status" value="1"/>
</dbReference>
<evidence type="ECO:0000259" key="1">
    <source>
        <dbReference type="PROSITE" id="PS50943"/>
    </source>
</evidence>
<organism evidence="2 3">
    <name type="scientific">Candidatus Faecalibacterium intestinigallinarum</name>
    <dbReference type="NCBI Taxonomy" id="2838581"/>
    <lineage>
        <taxon>Bacteria</taxon>
        <taxon>Bacillati</taxon>
        <taxon>Bacillota</taxon>
        <taxon>Clostridia</taxon>
        <taxon>Eubacteriales</taxon>
        <taxon>Oscillospiraceae</taxon>
        <taxon>Faecalibacterium</taxon>
    </lineage>
</organism>
<dbReference type="InterPro" id="IPR001387">
    <property type="entry name" value="Cro/C1-type_HTH"/>
</dbReference>
<dbReference type="EMBL" id="DXHQ01000110">
    <property type="protein sequence ID" value="HIW09636.1"/>
    <property type="molecule type" value="Genomic_DNA"/>
</dbReference>
<gene>
    <name evidence="2" type="ORF">H9890_09600</name>
</gene>
<evidence type="ECO:0000313" key="3">
    <source>
        <dbReference type="Proteomes" id="UP000823933"/>
    </source>
</evidence>
<dbReference type="SUPFAM" id="SSF47413">
    <property type="entry name" value="lambda repressor-like DNA-binding domains"/>
    <property type="match status" value="1"/>
</dbReference>
<evidence type="ECO:0000313" key="2">
    <source>
        <dbReference type="EMBL" id="HIW09636.1"/>
    </source>
</evidence>
<accession>A0A9D1QBD8</accession>
<dbReference type="GO" id="GO:0003677">
    <property type="term" value="F:DNA binding"/>
    <property type="evidence" value="ECO:0007669"/>
    <property type="project" value="InterPro"/>
</dbReference>
<dbReference type="CDD" id="cd00093">
    <property type="entry name" value="HTH_XRE"/>
    <property type="match status" value="1"/>
</dbReference>
<dbReference type="InterPro" id="IPR010982">
    <property type="entry name" value="Lambda_DNA-bd_dom_sf"/>
</dbReference>
<reference evidence="2" key="1">
    <citation type="journal article" date="2021" name="PeerJ">
        <title>Extensive microbial diversity within the chicken gut microbiome revealed by metagenomics and culture.</title>
        <authorList>
            <person name="Gilroy R."/>
            <person name="Ravi A."/>
            <person name="Getino M."/>
            <person name="Pursley I."/>
            <person name="Horton D.L."/>
            <person name="Alikhan N.F."/>
            <person name="Baker D."/>
            <person name="Gharbi K."/>
            <person name="Hall N."/>
            <person name="Watson M."/>
            <person name="Adriaenssens E.M."/>
            <person name="Foster-Nyarko E."/>
            <person name="Jarju S."/>
            <person name="Secka A."/>
            <person name="Antonio M."/>
            <person name="Oren A."/>
            <person name="Chaudhuri R.R."/>
            <person name="La Ragione R."/>
            <person name="Hildebrand F."/>
            <person name="Pallen M.J."/>
        </authorList>
    </citation>
    <scope>NUCLEOTIDE SEQUENCE</scope>
    <source>
        <strain evidence="2">ChiHcolR34-3080</strain>
    </source>
</reference>
<dbReference type="AlphaFoldDB" id="A0A9D1QBD8"/>